<dbReference type="Gene3D" id="1.10.150.50">
    <property type="entry name" value="Transcription Factor, Ets-1"/>
    <property type="match status" value="1"/>
</dbReference>
<sequence length="474" mass="53695">MNREREDGTADQGYGSTPRDIKLKGRRYLIMIRQDGKDHVGYWPVVRDGGKLVVSDTHPAPGHPVPGQRGGNSDYLISPVHSHPKALEVQKELQTLDNVFDEVETMVNRLKLGDRWGRNVKQSHLPVMIPRVKSRTPEGFHQGSSANHASDYERLLVKIKHALNMLGRLREYIMQPNAPELVHTLFSLLAALKVHNGVIERTAPLVLEPMLTPAATKLLQNCLSSREMQLWQSLGSAWTTPSEGAAGHKSEMYAPPWHYNERIERPVQQLQRPSPSSRRNGGKDDVLFDYHDETSSEDQSTGVHTVTKNFGEKFSTIGSDYYSRQSSTTHSLASLSLDDEDEEDDRKWRRWKVDPKTFESREPDTDSVATDSSWTAVWINTDKPGARPKRENWNHYKSPEAVVADLKHKHRASGLDKTYSPKEVAKWMKKHGFSRSSIDAFQGLDAERLHGLTKREMEIVCPEEGSRLYNLIAG</sequence>
<protein>
    <submittedName>
        <fullName evidence="5">Epidermal growth factor receptor kinase substrate 8-like protein 1 isoform X1</fullName>
    </submittedName>
</protein>
<feature type="domain" description="EPS8 spectrin-like" evidence="3">
    <location>
        <begin position="92"/>
        <end position="243"/>
    </location>
</feature>
<dbReference type="OrthoDB" id="4680325at2759"/>
<evidence type="ECO:0000259" key="2">
    <source>
        <dbReference type="Pfam" id="PF18016"/>
    </source>
</evidence>
<dbReference type="GO" id="GO:0003779">
    <property type="term" value="F:actin binding"/>
    <property type="evidence" value="ECO:0007669"/>
    <property type="project" value="TreeGrafter"/>
</dbReference>
<dbReference type="Pfam" id="PF22975">
    <property type="entry name" value="EPS8_2nd"/>
    <property type="match status" value="1"/>
</dbReference>
<evidence type="ECO:0000313" key="4">
    <source>
        <dbReference type="Proteomes" id="UP000515135"/>
    </source>
</evidence>
<dbReference type="GO" id="GO:0005886">
    <property type="term" value="C:plasma membrane"/>
    <property type="evidence" value="ECO:0007669"/>
    <property type="project" value="TreeGrafter"/>
</dbReference>
<accession>A0A6P4YQQ2</accession>
<feature type="region of interest" description="Disordered" evidence="1">
    <location>
        <begin position="267"/>
        <end position="304"/>
    </location>
</feature>
<feature type="region of interest" description="Disordered" evidence="1">
    <location>
        <begin position="54"/>
        <end position="73"/>
    </location>
</feature>
<keyword evidence="4" id="KW-1185">Reference proteome</keyword>
<dbReference type="PANTHER" id="PTHR12287">
    <property type="entry name" value="EPIDERMAL GROWTH FACTOR RECEPTOR KINASE SUBSTRATE EPS8-RELATED PROTEIN"/>
    <property type="match status" value="1"/>
</dbReference>
<dbReference type="InterPro" id="IPR055093">
    <property type="entry name" value="EPS8_2nd"/>
</dbReference>
<dbReference type="AlphaFoldDB" id="A0A6P4YQQ2"/>
<dbReference type="InterPro" id="IPR041418">
    <property type="entry name" value="SAM_3"/>
</dbReference>
<gene>
    <name evidence="5" type="primary">LOC109467454</name>
</gene>
<reference evidence="5" key="1">
    <citation type="submission" date="2025-08" db="UniProtKB">
        <authorList>
            <consortium name="RefSeq"/>
        </authorList>
    </citation>
    <scope>IDENTIFICATION</scope>
    <source>
        <tissue evidence="5">Gonad</tissue>
    </source>
</reference>
<evidence type="ECO:0000313" key="5">
    <source>
        <dbReference type="RefSeq" id="XP_019621002.1"/>
    </source>
</evidence>
<dbReference type="RefSeq" id="XP_019621002.1">
    <property type="nucleotide sequence ID" value="XM_019765443.1"/>
</dbReference>
<feature type="compositionally biased region" description="Basic and acidic residues" evidence="1">
    <location>
        <begin position="281"/>
        <end position="294"/>
    </location>
</feature>
<organism evidence="4 5">
    <name type="scientific">Branchiostoma belcheri</name>
    <name type="common">Amphioxus</name>
    <dbReference type="NCBI Taxonomy" id="7741"/>
    <lineage>
        <taxon>Eukaryota</taxon>
        <taxon>Metazoa</taxon>
        <taxon>Chordata</taxon>
        <taxon>Cephalochordata</taxon>
        <taxon>Leptocardii</taxon>
        <taxon>Amphioxiformes</taxon>
        <taxon>Branchiostomatidae</taxon>
        <taxon>Branchiostoma</taxon>
    </lineage>
</organism>
<dbReference type="GeneID" id="109467454"/>
<dbReference type="InterPro" id="IPR013761">
    <property type="entry name" value="SAM/pointed_sf"/>
</dbReference>
<name>A0A6P4YQQ2_BRABE</name>
<dbReference type="PANTHER" id="PTHR12287:SF23">
    <property type="entry name" value="AROUSER, ISOFORM A-RELATED"/>
    <property type="match status" value="1"/>
</dbReference>
<feature type="compositionally biased region" description="Polar residues" evidence="1">
    <location>
        <begin position="268"/>
        <end position="279"/>
    </location>
</feature>
<evidence type="ECO:0000259" key="3">
    <source>
        <dbReference type="Pfam" id="PF22975"/>
    </source>
</evidence>
<dbReference type="Pfam" id="PF18016">
    <property type="entry name" value="SAM_3"/>
    <property type="match status" value="1"/>
</dbReference>
<dbReference type="KEGG" id="bbel:109467454"/>
<feature type="domain" description="SAM" evidence="2">
    <location>
        <begin position="420"/>
        <end position="472"/>
    </location>
</feature>
<dbReference type="InterPro" id="IPR039801">
    <property type="entry name" value="EPS8-like"/>
</dbReference>
<evidence type="ECO:0000256" key="1">
    <source>
        <dbReference type="SAM" id="MobiDB-lite"/>
    </source>
</evidence>
<proteinExistence type="predicted"/>
<dbReference type="GO" id="GO:0007266">
    <property type="term" value="P:Rho protein signal transduction"/>
    <property type="evidence" value="ECO:0007669"/>
    <property type="project" value="TreeGrafter"/>
</dbReference>
<dbReference type="Proteomes" id="UP000515135">
    <property type="component" value="Unplaced"/>
</dbReference>
<dbReference type="GO" id="GO:0035023">
    <property type="term" value="P:regulation of Rho protein signal transduction"/>
    <property type="evidence" value="ECO:0007669"/>
    <property type="project" value="TreeGrafter"/>
</dbReference>